<organism evidence="1 2">
    <name type="scientific">Pseudofulvibacter geojedonensis</name>
    <dbReference type="NCBI Taxonomy" id="1123758"/>
    <lineage>
        <taxon>Bacteria</taxon>
        <taxon>Pseudomonadati</taxon>
        <taxon>Bacteroidota</taxon>
        <taxon>Flavobacteriia</taxon>
        <taxon>Flavobacteriales</taxon>
        <taxon>Flavobacteriaceae</taxon>
        <taxon>Pseudofulvibacter</taxon>
    </lineage>
</organism>
<name>A0ABW3I1T3_9FLAO</name>
<evidence type="ECO:0000313" key="1">
    <source>
        <dbReference type="EMBL" id="MFD0963834.1"/>
    </source>
</evidence>
<keyword evidence="2" id="KW-1185">Reference proteome</keyword>
<sequence>MKEELYKFLNNGSSVKGEFYFDNVKACWMGTTGLKVPIRISPYKSKVVFQKSFLTDDVLTIHIFFGEHQDVRLALRKSTVKSIIMNSKIGEAIMLNDLHINVLEDNVTNPSLMIEHNSIEFLCLIKGSNYLISLKRLDRVDLS</sequence>
<dbReference type="RefSeq" id="WP_377714954.1">
    <property type="nucleotide sequence ID" value="NZ_JBHTJM010000008.1"/>
</dbReference>
<gene>
    <name evidence="1" type="ORF">ACFQ1O_07430</name>
</gene>
<dbReference type="EMBL" id="JBHTJM010000008">
    <property type="protein sequence ID" value="MFD0963834.1"/>
    <property type="molecule type" value="Genomic_DNA"/>
</dbReference>
<dbReference type="Proteomes" id="UP001596997">
    <property type="component" value="Unassembled WGS sequence"/>
</dbReference>
<evidence type="ECO:0000313" key="2">
    <source>
        <dbReference type="Proteomes" id="UP001596997"/>
    </source>
</evidence>
<protein>
    <submittedName>
        <fullName evidence="1">Uncharacterized protein</fullName>
    </submittedName>
</protein>
<comment type="caution">
    <text evidence="1">The sequence shown here is derived from an EMBL/GenBank/DDBJ whole genome shotgun (WGS) entry which is preliminary data.</text>
</comment>
<accession>A0ABW3I1T3</accession>
<proteinExistence type="predicted"/>
<reference evidence="2" key="1">
    <citation type="journal article" date="2019" name="Int. J. Syst. Evol. Microbiol.">
        <title>The Global Catalogue of Microorganisms (GCM) 10K type strain sequencing project: providing services to taxonomists for standard genome sequencing and annotation.</title>
        <authorList>
            <consortium name="The Broad Institute Genomics Platform"/>
            <consortium name="The Broad Institute Genome Sequencing Center for Infectious Disease"/>
            <person name="Wu L."/>
            <person name="Ma J."/>
        </authorList>
    </citation>
    <scope>NUCLEOTIDE SEQUENCE [LARGE SCALE GENOMIC DNA]</scope>
    <source>
        <strain evidence="2">CCUG 62114</strain>
    </source>
</reference>